<dbReference type="AlphaFoldDB" id="A0A0B7B6G5"/>
<name>A0A0B7B6G5_9EUPU</name>
<evidence type="ECO:0000313" key="2">
    <source>
        <dbReference type="EMBL" id="CEK88442.1"/>
    </source>
</evidence>
<organism evidence="2">
    <name type="scientific">Arion vulgaris</name>
    <dbReference type="NCBI Taxonomy" id="1028688"/>
    <lineage>
        <taxon>Eukaryota</taxon>
        <taxon>Metazoa</taxon>
        <taxon>Spiralia</taxon>
        <taxon>Lophotrochozoa</taxon>
        <taxon>Mollusca</taxon>
        <taxon>Gastropoda</taxon>
        <taxon>Heterobranchia</taxon>
        <taxon>Euthyneura</taxon>
        <taxon>Panpulmonata</taxon>
        <taxon>Eupulmonata</taxon>
        <taxon>Stylommatophora</taxon>
        <taxon>Helicina</taxon>
        <taxon>Arionoidea</taxon>
        <taxon>Arionidae</taxon>
        <taxon>Arion</taxon>
    </lineage>
</organism>
<accession>A0A0B7B6G5</accession>
<dbReference type="EMBL" id="HACG01041577">
    <property type="protein sequence ID" value="CEK88442.1"/>
    <property type="molecule type" value="Transcribed_RNA"/>
</dbReference>
<proteinExistence type="predicted"/>
<gene>
    <name evidence="2" type="primary">ORF165335</name>
</gene>
<sequence length="58" mass="6456">MIPCRWNRRVTGAWKQRRAKISELARNQDPAPPPRGDPDGGSGLAKRAGIEGGLLWYK</sequence>
<feature type="region of interest" description="Disordered" evidence="1">
    <location>
        <begin position="23"/>
        <end position="47"/>
    </location>
</feature>
<evidence type="ECO:0000256" key="1">
    <source>
        <dbReference type="SAM" id="MobiDB-lite"/>
    </source>
</evidence>
<reference evidence="2" key="1">
    <citation type="submission" date="2014-12" db="EMBL/GenBank/DDBJ databases">
        <title>Insight into the proteome of Arion vulgaris.</title>
        <authorList>
            <person name="Aradska J."/>
            <person name="Bulat T."/>
            <person name="Smidak R."/>
            <person name="Sarate P."/>
            <person name="Gangsoo J."/>
            <person name="Sialana F."/>
            <person name="Bilban M."/>
            <person name="Lubec G."/>
        </authorList>
    </citation>
    <scope>NUCLEOTIDE SEQUENCE</scope>
    <source>
        <tissue evidence="2">Skin</tissue>
    </source>
</reference>
<protein>
    <submittedName>
        <fullName evidence="2">Uncharacterized protein</fullName>
    </submittedName>
</protein>